<proteinExistence type="predicted"/>
<dbReference type="AlphaFoldDB" id="A0A562Q1S8"/>
<dbReference type="OrthoDB" id="8965954at2"/>
<evidence type="ECO:0000313" key="4">
    <source>
        <dbReference type="EMBL" id="TWI50651.1"/>
    </source>
</evidence>
<feature type="transmembrane region" description="Helical" evidence="1">
    <location>
        <begin position="27"/>
        <end position="46"/>
    </location>
</feature>
<gene>
    <name evidence="3" type="ORF">DFR66_102164</name>
    <name evidence="4" type="ORF">IQ02_00553</name>
</gene>
<dbReference type="Pfam" id="PF13239">
    <property type="entry name" value="2TM"/>
    <property type="match status" value="1"/>
</dbReference>
<keyword evidence="1" id="KW-1133">Transmembrane helix</keyword>
<sequence>MELNKPNNSEFEQYQIAKKQVEELKGFYSHLASFVLVNGILILINFRYSPNHIFFFWTFGSWGIGLLFHAIRVFNWIPFFGQNWEERKIQQYIKEENSKTNTYE</sequence>
<evidence type="ECO:0000313" key="6">
    <source>
        <dbReference type="Proteomes" id="UP000321392"/>
    </source>
</evidence>
<dbReference type="EMBL" id="VLKX01000002">
    <property type="protein sequence ID" value="TWI50651.1"/>
    <property type="molecule type" value="Genomic_DNA"/>
</dbReference>
<evidence type="ECO:0000313" key="5">
    <source>
        <dbReference type="Proteomes" id="UP000254518"/>
    </source>
</evidence>
<organism evidence="4 6">
    <name type="scientific">Flavobacterium glaciei</name>
    <dbReference type="NCBI Taxonomy" id="386300"/>
    <lineage>
        <taxon>Bacteria</taxon>
        <taxon>Pseudomonadati</taxon>
        <taxon>Bacteroidota</taxon>
        <taxon>Flavobacteriia</taxon>
        <taxon>Flavobacteriales</taxon>
        <taxon>Flavobacteriaceae</taxon>
        <taxon>Flavobacterium</taxon>
    </lineage>
</organism>
<dbReference type="InterPro" id="IPR025698">
    <property type="entry name" value="2TM_dom"/>
</dbReference>
<dbReference type="RefSeq" id="WP_114753456.1">
    <property type="nucleotide sequence ID" value="NZ_QQBA01000002.1"/>
</dbReference>
<accession>A0A562Q1S8</accession>
<feature type="transmembrane region" description="Helical" evidence="1">
    <location>
        <begin position="53"/>
        <end position="74"/>
    </location>
</feature>
<comment type="caution">
    <text evidence="4">The sequence shown here is derived from an EMBL/GenBank/DDBJ whole genome shotgun (WGS) entry which is preliminary data.</text>
</comment>
<keyword evidence="5" id="KW-1185">Reference proteome</keyword>
<reference evidence="3 5" key="2">
    <citation type="submission" date="2018-07" db="EMBL/GenBank/DDBJ databases">
        <title>Genomic Encyclopedia of Type Strains, Phase IV (KMG-IV): sequencing the most valuable type-strain genomes for metagenomic binning, comparative biology and taxonomic classification.</title>
        <authorList>
            <person name="Goeker M."/>
        </authorList>
    </citation>
    <scope>NUCLEOTIDE SEQUENCE [LARGE SCALE GENOMIC DNA]</scope>
    <source>
        <strain evidence="3 5">DSM 19728</strain>
    </source>
</reference>
<keyword evidence="1" id="KW-0472">Membrane</keyword>
<reference evidence="4" key="3">
    <citation type="submission" date="2019-07" db="EMBL/GenBank/DDBJ databases">
        <authorList>
            <person name="Whitman W."/>
            <person name="Huntemann M."/>
            <person name="Clum A."/>
            <person name="Pillay M."/>
            <person name="Palaniappan K."/>
            <person name="Varghese N."/>
            <person name="Mikhailova N."/>
            <person name="Stamatis D."/>
            <person name="Reddy T."/>
            <person name="Daum C."/>
            <person name="Shapiro N."/>
            <person name="Ivanova N."/>
            <person name="Kyrpides N."/>
            <person name="Woyke T."/>
        </authorList>
    </citation>
    <scope>NUCLEOTIDE SEQUENCE</scope>
    <source>
        <strain evidence="4">CGMCC 1.5380</strain>
    </source>
</reference>
<evidence type="ECO:0000313" key="3">
    <source>
        <dbReference type="EMBL" id="RDI57548.1"/>
    </source>
</evidence>
<dbReference type="Proteomes" id="UP000321392">
    <property type="component" value="Unassembled WGS sequence"/>
</dbReference>
<dbReference type="EMBL" id="QQBA01000002">
    <property type="protein sequence ID" value="RDI57548.1"/>
    <property type="molecule type" value="Genomic_DNA"/>
</dbReference>
<reference evidence="4 6" key="1">
    <citation type="journal article" date="2015" name="Stand. Genomic Sci.">
        <title>Genomic Encyclopedia of Bacterial and Archaeal Type Strains, Phase III: the genomes of soil and plant-associated and newly described type strains.</title>
        <authorList>
            <person name="Whitman W.B."/>
            <person name="Woyke T."/>
            <person name="Klenk H.P."/>
            <person name="Zhou Y."/>
            <person name="Lilburn T.G."/>
            <person name="Beck B.J."/>
            <person name="De Vos P."/>
            <person name="Vandamme P."/>
            <person name="Eisen J.A."/>
            <person name="Garrity G."/>
            <person name="Hugenholtz P."/>
            <person name="Kyrpides N.C."/>
        </authorList>
    </citation>
    <scope>NUCLEOTIDE SEQUENCE [LARGE SCALE GENOMIC DNA]</scope>
    <source>
        <strain evidence="4 6">CGMCC 1.5380</strain>
    </source>
</reference>
<dbReference type="Proteomes" id="UP000254518">
    <property type="component" value="Unassembled WGS sequence"/>
</dbReference>
<evidence type="ECO:0000256" key="1">
    <source>
        <dbReference type="SAM" id="Phobius"/>
    </source>
</evidence>
<feature type="domain" description="2TM" evidence="2">
    <location>
        <begin position="17"/>
        <end position="93"/>
    </location>
</feature>
<protein>
    <submittedName>
        <fullName evidence="4">2TM domain-containing protein</fullName>
    </submittedName>
</protein>
<name>A0A562Q1S8_9FLAO</name>
<evidence type="ECO:0000259" key="2">
    <source>
        <dbReference type="Pfam" id="PF13239"/>
    </source>
</evidence>
<keyword evidence="1" id="KW-0812">Transmembrane</keyword>